<protein>
    <submittedName>
        <fullName evidence="2">Uncharacterized protein</fullName>
    </submittedName>
</protein>
<keyword evidence="3" id="KW-1185">Reference proteome</keyword>
<dbReference type="Proteomes" id="UP001597512">
    <property type="component" value="Unassembled WGS sequence"/>
</dbReference>
<organism evidence="2 3">
    <name type="scientific">Spirosoma flavum</name>
    <dbReference type="NCBI Taxonomy" id="2048557"/>
    <lineage>
        <taxon>Bacteria</taxon>
        <taxon>Pseudomonadati</taxon>
        <taxon>Bacteroidota</taxon>
        <taxon>Cytophagia</taxon>
        <taxon>Cytophagales</taxon>
        <taxon>Cytophagaceae</taxon>
        <taxon>Spirosoma</taxon>
    </lineage>
</organism>
<evidence type="ECO:0000313" key="3">
    <source>
        <dbReference type="Proteomes" id="UP001597512"/>
    </source>
</evidence>
<dbReference type="RefSeq" id="WP_381508731.1">
    <property type="nucleotide sequence ID" value="NZ_JBHUOM010000048.1"/>
</dbReference>
<proteinExistence type="predicted"/>
<gene>
    <name evidence="2" type="ORF">ACFS25_30285</name>
</gene>
<keyword evidence="1" id="KW-0472">Membrane</keyword>
<evidence type="ECO:0000313" key="2">
    <source>
        <dbReference type="EMBL" id="MFD2938093.1"/>
    </source>
</evidence>
<comment type="caution">
    <text evidence="2">The sequence shown here is derived from an EMBL/GenBank/DDBJ whole genome shotgun (WGS) entry which is preliminary data.</text>
</comment>
<name>A0ABW6AV62_9BACT</name>
<feature type="transmembrane region" description="Helical" evidence="1">
    <location>
        <begin position="42"/>
        <end position="62"/>
    </location>
</feature>
<dbReference type="EMBL" id="JBHUOM010000048">
    <property type="protein sequence ID" value="MFD2938093.1"/>
    <property type="molecule type" value="Genomic_DNA"/>
</dbReference>
<evidence type="ECO:0000256" key="1">
    <source>
        <dbReference type="SAM" id="Phobius"/>
    </source>
</evidence>
<keyword evidence="1" id="KW-0812">Transmembrane</keyword>
<keyword evidence="1" id="KW-1133">Transmembrane helix</keyword>
<reference evidence="3" key="1">
    <citation type="journal article" date="2019" name="Int. J. Syst. Evol. Microbiol.">
        <title>The Global Catalogue of Microorganisms (GCM) 10K type strain sequencing project: providing services to taxonomists for standard genome sequencing and annotation.</title>
        <authorList>
            <consortium name="The Broad Institute Genomics Platform"/>
            <consortium name="The Broad Institute Genome Sequencing Center for Infectious Disease"/>
            <person name="Wu L."/>
            <person name="Ma J."/>
        </authorList>
    </citation>
    <scope>NUCLEOTIDE SEQUENCE [LARGE SCALE GENOMIC DNA]</scope>
    <source>
        <strain evidence="3">KCTC 52490</strain>
    </source>
</reference>
<feature type="transmembrane region" description="Helical" evidence="1">
    <location>
        <begin position="82"/>
        <end position="107"/>
    </location>
</feature>
<feature type="transmembrane region" description="Helical" evidence="1">
    <location>
        <begin position="6"/>
        <end position="30"/>
    </location>
</feature>
<accession>A0ABW6AV62</accession>
<sequence length="125" mass="13469">MIEISLIALLSLVAQLILPWWSLAVVAFIVCFFRSQNAWRAFLQSFIGVAVVWLAYALLIHSRTDGVFTGRMSELLFKTNTAAFPLLAVTLISGLVGGLAGLSGFFVRQATGNQMASSTAGQSRS</sequence>